<name>A0A5B7GDU9_PORTR</name>
<dbReference type="Proteomes" id="UP000324222">
    <property type="component" value="Unassembled WGS sequence"/>
</dbReference>
<feature type="region of interest" description="Disordered" evidence="1">
    <location>
        <begin position="1"/>
        <end position="72"/>
    </location>
</feature>
<feature type="compositionally biased region" description="Polar residues" evidence="1">
    <location>
        <begin position="1"/>
        <end position="23"/>
    </location>
</feature>
<evidence type="ECO:0000256" key="1">
    <source>
        <dbReference type="SAM" id="MobiDB-lite"/>
    </source>
</evidence>
<proteinExistence type="predicted"/>
<gene>
    <name evidence="2" type="ORF">E2C01_049425</name>
</gene>
<sequence>MPPFHSSTLNTPRRDISSPQPGNNVHHKVNTNYTRHTAPPTQPCPAQPPGTPRPASLGHFNGPRGVQKLMWV</sequence>
<dbReference type="AlphaFoldDB" id="A0A5B7GDU9"/>
<comment type="caution">
    <text evidence="2">The sequence shown here is derived from an EMBL/GenBank/DDBJ whole genome shotgun (WGS) entry which is preliminary data.</text>
</comment>
<evidence type="ECO:0000313" key="3">
    <source>
        <dbReference type="Proteomes" id="UP000324222"/>
    </source>
</evidence>
<reference evidence="2 3" key="1">
    <citation type="submission" date="2019-05" db="EMBL/GenBank/DDBJ databases">
        <title>Another draft genome of Portunus trituberculatus and its Hox gene families provides insights of decapod evolution.</title>
        <authorList>
            <person name="Jeong J.-H."/>
            <person name="Song I."/>
            <person name="Kim S."/>
            <person name="Choi T."/>
            <person name="Kim D."/>
            <person name="Ryu S."/>
            <person name="Kim W."/>
        </authorList>
    </citation>
    <scope>NUCLEOTIDE SEQUENCE [LARGE SCALE GENOMIC DNA]</scope>
    <source>
        <tissue evidence="2">Muscle</tissue>
    </source>
</reference>
<organism evidence="2 3">
    <name type="scientific">Portunus trituberculatus</name>
    <name type="common">Swimming crab</name>
    <name type="synonym">Neptunus trituberculatus</name>
    <dbReference type="NCBI Taxonomy" id="210409"/>
    <lineage>
        <taxon>Eukaryota</taxon>
        <taxon>Metazoa</taxon>
        <taxon>Ecdysozoa</taxon>
        <taxon>Arthropoda</taxon>
        <taxon>Crustacea</taxon>
        <taxon>Multicrustacea</taxon>
        <taxon>Malacostraca</taxon>
        <taxon>Eumalacostraca</taxon>
        <taxon>Eucarida</taxon>
        <taxon>Decapoda</taxon>
        <taxon>Pleocyemata</taxon>
        <taxon>Brachyura</taxon>
        <taxon>Eubrachyura</taxon>
        <taxon>Portunoidea</taxon>
        <taxon>Portunidae</taxon>
        <taxon>Portuninae</taxon>
        <taxon>Portunus</taxon>
    </lineage>
</organism>
<dbReference type="EMBL" id="VSRR010013225">
    <property type="protein sequence ID" value="MPC55487.1"/>
    <property type="molecule type" value="Genomic_DNA"/>
</dbReference>
<keyword evidence="3" id="KW-1185">Reference proteome</keyword>
<protein>
    <submittedName>
        <fullName evidence="2">Uncharacterized protein</fullName>
    </submittedName>
</protein>
<feature type="compositionally biased region" description="Pro residues" evidence="1">
    <location>
        <begin position="40"/>
        <end position="52"/>
    </location>
</feature>
<accession>A0A5B7GDU9</accession>
<evidence type="ECO:0000313" key="2">
    <source>
        <dbReference type="EMBL" id="MPC55487.1"/>
    </source>
</evidence>